<evidence type="ECO:0000256" key="4">
    <source>
        <dbReference type="ARBA" id="ARBA00023014"/>
    </source>
</evidence>
<keyword evidence="6" id="KW-0560">Oxidoreductase</keyword>
<dbReference type="RefSeq" id="WP_073367195.1">
    <property type="nucleotide sequence ID" value="NZ_FQWB01000001.1"/>
</dbReference>
<dbReference type="OrthoDB" id="1201186at2"/>
<protein>
    <submittedName>
        <fullName evidence="6">Ferredoxin subunit of nitrite reductase or a ring-hydroxylating dioxygenase</fullName>
    </submittedName>
</protein>
<keyword evidence="1" id="KW-0001">2Fe-2S</keyword>
<dbReference type="Gene3D" id="2.102.10.10">
    <property type="entry name" value="Rieske [2Fe-2S] iron-sulphur domain"/>
    <property type="match status" value="1"/>
</dbReference>
<evidence type="ECO:0000313" key="7">
    <source>
        <dbReference type="Proteomes" id="UP000184516"/>
    </source>
</evidence>
<proteinExistence type="predicted"/>
<gene>
    <name evidence="6" type="ORF">SAMN05443549_101159</name>
</gene>
<dbReference type="AlphaFoldDB" id="A0A1M5E1J8"/>
<evidence type="ECO:0000259" key="5">
    <source>
        <dbReference type="PROSITE" id="PS51296"/>
    </source>
</evidence>
<evidence type="ECO:0000256" key="2">
    <source>
        <dbReference type="ARBA" id="ARBA00022723"/>
    </source>
</evidence>
<dbReference type="SUPFAM" id="SSF50022">
    <property type="entry name" value="ISP domain"/>
    <property type="match status" value="1"/>
</dbReference>
<organism evidence="6 7">
    <name type="scientific">Flavobacterium fluvii</name>
    <dbReference type="NCBI Taxonomy" id="468056"/>
    <lineage>
        <taxon>Bacteria</taxon>
        <taxon>Pseudomonadati</taxon>
        <taxon>Bacteroidota</taxon>
        <taxon>Flavobacteriia</taxon>
        <taxon>Flavobacteriales</taxon>
        <taxon>Flavobacteriaceae</taxon>
        <taxon>Flavobacterium</taxon>
    </lineage>
</organism>
<dbReference type="STRING" id="468056.SAMN05443549_101159"/>
<dbReference type="PROSITE" id="PS51296">
    <property type="entry name" value="RIESKE"/>
    <property type="match status" value="1"/>
</dbReference>
<keyword evidence="4" id="KW-0411">Iron-sulfur</keyword>
<reference evidence="7" key="1">
    <citation type="submission" date="2016-11" db="EMBL/GenBank/DDBJ databases">
        <authorList>
            <person name="Varghese N."/>
            <person name="Submissions S."/>
        </authorList>
    </citation>
    <scope>NUCLEOTIDE SEQUENCE [LARGE SCALE GENOMIC DNA]</scope>
    <source>
        <strain evidence="7">DSM 19978</strain>
    </source>
</reference>
<evidence type="ECO:0000256" key="3">
    <source>
        <dbReference type="ARBA" id="ARBA00023004"/>
    </source>
</evidence>
<dbReference type="PROSITE" id="PS51257">
    <property type="entry name" value="PROKAR_LIPOPROTEIN"/>
    <property type="match status" value="1"/>
</dbReference>
<keyword evidence="7" id="KW-1185">Reference proteome</keyword>
<accession>A0A1M5E1J8</accession>
<evidence type="ECO:0000256" key="1">
    <source>
        <dbReference type="ARBA" id="ARBA00022714"/>
    </source>
</evidence>
<feature type="domain" description="Rieske" evidence="5">
    <location>
        <begin position="40"/>
        <end position="148"/>
    </location>
</feature>
<dbReference type="InterPro" id="IPR036922">
    <property type="entry name" value="Rieske_2Fe-2S_sf"/>
</dbReference>
<name>A0A1M5E1J8_9FLAO</name>
<keyword evidence="6" id="KW-0223">Dioxygenase</keyword>
<dbReference type="Proteomes" id="UP000184516">
    <property type="component" value="Unassembled WGS sequence"/>
</dbReference>
<sequence length="150" mass="16791">MKKYFFLWLVFPVLFGCSTDKVNNKNPYLPNYTFTIDINMNLPAYSDLKYVSNAVYYPNQGAGRGLFIFNTGSGYVAFDAACPNQALSSCSTMAFKKLDPNDPLKIDKTTVVCSCDNAEYSLFSGQSAGKQYPLKQYRVEANGTTLRVYN</sequence>
<keyword evidence="3" id="KW-0408">Iron</keyword>
<dbReference type="GO" id="GO:0051537">
    <property type="term" value="F:2 iron, 2 sulfur cluster binding"/>
    <property type="evidence" value="ECO:0007669"/>
    <property type="project" value="UniProtKB-KW"/>
</dbReference>
<evidence type="ECO:0000313" key="6">
    <source>
        <dbReference type="EMBL" id="SHF73113.1"/>
    </source>
</evidence>
<dbReference type="InterPro" id="IPR017941">
    <property type="entry name" value="Rieske_2Fe-2S"/>
</dbReference>
<dbReference type="GO" id="GO:0051213">
    <property type="term" value="F:dioxygenase activity"/>
    <property type="evidence" value="ECO:0007669"/>
    <property type="project" value="UniProtKB-KW"/>
</dbReference>
<dbReference type="EMBL" id="FQWB01000001">
    <property type="protein sequence ID" value="SHF73113.1"/>
    <property type="molecule type" value="Genomic_DNA"/>
</dbReference>
<keyword evidence="2" id="KW-0479">Metal-binding</keyword>
<dbReference type="GO" id="GO:0046872">
    <property type="term" value="F:metal ion binding"/>
    <property type="evidence" value="ECO:0007669"/>
    <property type="project" value="UniProtKB-KW"/>
</dbReference>